<keyword evidence="2" id="KW-0472">Membrane</keyword>
<dbReference type="GO" id="GO:0016020">
    <property type="term" value="C:membrane"/>
    <property type="evidence" value="ECO:0007669"/>
    <property type="project" value="UniProtKB-SubCell"/>
</dbReference>
<evidence type="ECO:0000256" key="2">
    <source>
        <dbReference type="ARBA" id="ARBA00023136"/>
    </source>
</evidence>
<dbReference type="PANTHER" id="PTHR37042:SF4">
    <property type="entry name" value="OUTER MEMBRANE PROTEIN RV1973"/>
    <property type="match status" value="1"/>
</dbReference>
<evidence type="ECO:0000256" key="3">
    <source>
        <dbReference type="SAM" id="MobiDB-lite"/>
    </source>
</evidence>
<comment type="subcellular location">
    <subcellularLocation>
        <location evidence="1">Membrane</location>
    </subcellularLocation>
</comment>
<name>A0A557XTT4_9MYCO</name>
<comment type="caution">
    <text evidence="4">The sequence shown here is derived from an EMBL/GenBank/DDBJ whole genome shotgun (WGS) entry which is preliminary data.</text>
</comment>
<organism evidence="4 5">
    <name type="scientific">Mycobacterium helveticum</name>
    <dbReference type="NCBI Taxonomy" id="2592811"/>
    <lineage>
        <taxon>Bacteria</taxon>
        <taxon>Bacillati</taxon>
        <taxon>Actinomycetota</taxon>
        <taxon>Actinomycetes</taxon>
        <taxon>Mycobacteriales</taxon>
        <taxon>Mycobacteriaceae</taxon>
        <taxon>Mycobacterium</taxon>
    </lineage>
</organism>
<dbReference type="EMBL" id="VMQU01000042">
    <property type="protein sequence ID" value="TVS89397.1"/>
    <property type="molecule type" value="Genomic_DNA"/>
</dbReference>
<dbReference type="Proteomes" id="UP000320513">
    <property type="component" value="Unassembled WGS sequence"/>
</dbReference>
<keyword evidence="5" id="KW-1185">Reference proteome</keyword>
<feature type="compositionally biased region" description="Pro residues" evidence="3">
    <location>
        <begin position="114"/>
        <end position="123"/>
    </location>
</feature>
<sequence>MASVALIVLGLFLWSAYRRAANEHDYKARVMTAAAEWARTFISTTGGDLDANFRHLRERTTGALNADFDAELQPYREVLHKHIHSVGRIEAVAIEPPQSRAEHDAATEKSASPAPAPPAPAPPNQATRTDTVMVIAASVSQDGSPKPQRMPWNLLLDVSNVGGKLLISRMVTVE</sequence>
<accession>A0A557XTT4</accession>
<reference evidence="4 5" key="1">
    <citation type="submission" date="2019-07" db="EMBL/GenBank/DDBJ databases">
        <title>New Mycobacterium species.</title>
        <authorList>
            <person name="Tortoli E."/>
            <person name="Ghielmetti G."/>
            <person name="Friedel U."/>
            <person name="Trovato A."/>
        </authorList>
    </citation>
    <scope>NUCLEOTIDE SEQUENCE [LARGE SCALE GENOMIC DNA]</scope>
    <source>
        <strain evidence="4 5">16-83</strain>
    </source>
</reference>
<evidence type="ECO:0008006" key="6">
    <source>
        <dbReference type="Google" id="ProtNLM"/>
    </source>
</evidence>
<protein>
    <recommendedName>
        <fullName evidence="6">Mammalian cell entry protein</fullName>
    </recommendedName>
</protein>
<dbReference type="AlphaFoldDB" id="A0A557XTT4"/>
<dbReference type="PANTHER" id="PTHR37042">
    <property type="entry name" value="OUTER MEMBRANE PROTEIN RV1973"/>
    <property type="match status" value="1"/>
</dbReference>
<evidence type="ECO:0000256" key="1">
    <source>
        <dbReference type="ARBA" id="ARBA00004370"/>
    </source>
</evidence>
<feature type="region of interest" description="Disordered" evidence="3">
    <location>
        <begin position="97"/>
        <end position="126"/>
    </location>
</feature>
<evidence type="ECO:0000313" key="5">
    <source>
        <dbReference type="Proteomes" id="UP000320513"/>
    </source>
</evidence>
<evidence type="ECO:0000313" key="4">
    <source>
        <dbReference type="EMBL" id="TVS89397.1"/>
    </source>
</evidence>
<proteinExistence type="predicted"/>
<gene>
    <name evidence="4" type="ORF">FPZ47_12055</name>
</gene>
<dbReference type="RefSeq" id="WP_144949217.1">
    <property type="nucleotide sequence ID" value="NZ_VMQU01000042.1"/>
</dbReference>